<evidence type="ECO:0000313" key="3">
    <source>
        <dbReference type="Proteomes" id="UP001216907"/>
    </source>
</evidence>
<accession>A0ABT6FC52</accession>
<dbReference type="Proteomes" id="UP001216907">
    <property type="component" value="Unassembled WGS sequence"/>
</dbReference>
<keyword evidence="1" id="KW-0732">Signal</keyword>
<dbReference type="PROSITE" id="PS51009">
    <property type="entry name" value="CYTCII"/>
    <property type="match status" value="1"/>
</dbReference>
<evidence type="ECO:0000313" key="2">
    <source>
        <dbReference type="EMBL" id="MDG3005167.1"/>
    </source>
</evidence>
<dbReference type="SUPFAM" id="SSF47175">
    <property type="entry name" value="Cytochromes"/>
    <property type="match status" value="1"/>
</dbReference>
<feature type="signal peptide" evidence="1">
    <location>
        <begin position="1"/>
        <end position="22"/>
    </location>
</feature>
<evidence type="ECO:0000256" key="1">
    <source>
        <dbReference type="SAM" id="SignalP"/>
    </source>
</evidence>
<sequence length="154" mass="17163">MKRNWFVLAACLALGLGLGVTAVSRSADDDETPLGKIMEKVQKHKATITKGVRNVASYKKSQEDIEKSAKEWSKLAKESKPLNDAVKAAKNQPEPQKKWDELMDLWGKESDKLAELAAKADSTQKDAKDQLNTINKTCTECHQVFRVDAEADKF</sequence>
<dbReference type="InterPro" id="IPR010980">
    <property type="entry name" value="Cyt_c/b562"/>
</dbReference>
<comment type="caution">
    <text evidence="2">The sequence shown here is derived from an EMBL/GenBank/DDBJ whole genome shotgun (WGS) entry which is preliminary data.</text>
</comment>
<proteinExistence type="predicted"/>
<feature type="chain" id="PRO_5046036886" evidence="1">
    <location>
        <begin position="23"/>
        <end position="154"/>
    </location>
</feature>
<dbReference type="Gene3D" id="1.20.120.10">
    <property type="entry name" value="Cytochrome c/b562"/>
    <property type="match status" value="1"/>
</dbReference>
<organism evidence="2 3">
    <name type="scientific">Paludisphaera mucosa</name>
    <dbReference type="NCBI Taxonomy" id="3030827"/>
    <lineage>
        <taxon>Bacteria</taxon>
        <taxon>Pseudomonadati</taxon>
        <taxon>Planctomycetota</taxon>
        <taxon>Planctomycetia</taxon>
        <taxon>Isosphaerales</taxon>
        <taxon>Isosphaeraceae</taxon>
        <taxon>Paludisphaera</taxon>
    </lineage>
</organism>
<gene>
    <name evidence="2" type="ORF">PZE19_15370</name>
</gene>
<name>A0ABT6FC52_9BACT</name>
<keyword evidence="3" id="KW-1185">Reference proteome</keyword>
<reference evidence="2 3" key="1">
    <citation type="submission" date="2023-03" db="EMBL/GenBank/DDBJ databases">
        <title>Paludisphaera mucosa sp. nov. a novel planctomycete from northern fen.</title>
        <authorList>
            <person name="Ivanova A."/>
        </authorList>
    </citation>
    <scope>NUCLEOTIDE SEQUENCE [LARGE SCALE GENOMIC DNA]</scope>
    <source>
        <strain evidence="2 3">Pla2</strain>
    </source>
</reference>
<dbReference type="RefSeq" id="WP_277861513.1">
    <property type="nucleotide sequence ID" value="NZ_JARRAG010000002.1"/>
</dbReference>
<dbReference type="InterPro" id="IPR002321">
    <property type="entry name" value="Cyt_c_II"/>
</dbReference>
<protein>
    <submittedName>
        <fullName evidence="2">Cytochrome c</fullName>
    </submittedName>
</protein>
<dbReference type="EMBL" id="JARRAG010000002">
    <property type="protein sequence ID" value="MDG3005167.1"/>
    <property type="molecule type" value="Genomic_DNA"/>
</dbReference>